<keyword evidence="2" id="KW-1185">Reference proteome</keyword>
<organism evidence="1 2">
    <name type="scientific">Artomyces pyxidatus</name>
    <dbReference type="NCBI Taxonomy" id="48021"/>
    <lineage>
        <taxon>Eukaryota</taxon>
        <taxon>Fungi</taxon>
        <taxon>Dikarya</taxon>
        <taxon>Basidiomycota</taxon>
        <taxon>Agaricomycotina</taxon>
        <taxon>Agaricomycetes</taxon>
        <taxon>Russulales</taxon>
        <taxon>Auriscalpiaceae</taxon>
        <taxon>Artomyces</taxon>
    </lineage>
</organism>
<sequence>MATIQSAANRELDSDEDDQDYVPPNVEDASDDSDDERESKRPRKSTTPPPLTEEDVEAQERARQALWAEFQTSVAKPLDRVDQQPKKMIKIEKRYRFAGEEVIEVKEVEADSQEAKNWPAWHPPAQEGSASPSTVPNPPAASTSTTAEASSSASVTSNANPPPATKRPGRRKPKVQLADLPSAKAKKISTLEKSALDWEAHVASQKESKDELEANRRSGGYLEKVQFLQRVGDRKEQALEANADKKRRRT</sequence>
<gene>
    <name evidence="1" type="ORF">BV25DRAFT_1822648</name>
</gene>
<name>A0ACB8TA14_9AGAM</name>
<accession>A0ACB8TA14</accession>
<reference evidence="1" key="2">
    <citation type="journal article" date="2022" name="New Phytol.">
        <title>Evolutionary transition to the ectomycorrhizal habit in the genomes of a hyperdiverse lineage of mushroom-forming fungi.</title>
        <authorList>
            <person name="Looney B."/>
            <person name="Miyauchi S."/>
            <person name="Morin E."/>
            <person name="Drula E."/>
            <person name="Courty P.E."/>
            <person name="Kohler A."/>
            <person name="Kuo A."/>
            <person name="LaButti K."/>
            <person name="Pangilinan J."/>
            <person name="Lipzen A."/>
            <person name="Riley R."/>
            <person name="Andreopoulos W."/>
            <person name="He G."/>
            <person name="Johnson J."/>
            <person name="Nolan M."/>
            <person name="Tritt A."/>
            <person name="Barry K.W."/>
            <person name="Grigoriev I.V."/>
            <person name="Nagy L.G."/>
            <person name="Hibbett D."/>
            <person name="Henrissat B."/>
            <person name="Matheny P.B."/>
            <person name="Labbe J."/>
            <person name="Martin F.M."/>
        </authorList>
    </citation>
    <scope>NUCLEOTIDE SEQUENCE</scope>
    <source>
        <strain evidence="1">HHB10654</strain>
    </source>
</reference>
<proteinExistence type="predicted"/>
<reference evidence="1" key="1">
    <citation type="submission" date="2021-03" db="EMBL/GenBank/DDBJ databases">
        <authorList>
            <consortium name="DOE Joint Genome Institute"/>
            <person name="Ahrendt S."/>
            <person name="Looney B.P."/>
            <person name="Miyauchi S."/>
            <person name="Morin E."/>
            <person name="Drula E."/>
            <person name="Courty P.E."/>
            <person name="Chicoki N."/>
            <person name="Fauchery L."/>
            <person name="Kohler A."/>
            <person name="Kuo A."/>
            <person name="Labutti K."/>
            <person name="Pangilinan J."/>
            <person name="Lipzen A."/>
            <person name="Riley R."/>
            <person name="Andreopoulos W."/>
            <person name="He G."/>
            <person name="Johnson J."/>
            <person name="Barry K.W."/>
            <person name="Grigoriev I.V."/>
            <person name="Nagy L."/>
            <person name="Hibbett D."/>
            <person name="Henrissat B."/>
            <person name="Matheny P.B."/>
            <person name="Labbe J."/>
            <person name="Martin F."/>
        </authorList>
    </citation>
    <scope>NUCLEOTIDE SEQUENCE</scope>
    <source>
        <strain evidence="1">HHB10654</strain>
    </source>
</reference>
<protein>
    <submittedName>
        <fullName evidence="1">Uncharacterized protein</fullName>
    </submittedName>
</protein>
<evidence type="ECO:0000313" key="1">
    <source>
        <dbReference type="EMBL" id="KAI0064881.1"/>
    </source>
</evidence>
<dbReference type="Proteomes" id="UP000814140">
    <property type="component" value="Unassembled WGS sequence"/>
</dbReference>
<evidence type="ECO:0000313" key="2">
    <source>
        <dbReference type="Proteomes" id="UP000814140"/>
    </source>
</evidence>
<dbReference type="EMBL" id="MU277197">
    <property type="protein sequence ID" value="KAI0064881.1"/>
    <property type="molecule type" value="Genomic_DNA"/>
</dbReference>
<comment type="caution">
    <text evidence="1">The sequence shown here is derived from an EMBL/GenBank/DDBJ whole genome shotgun (WGS) entry which is preliminary data.</text>
</comment>